<evidence type="ECO:0000313" key="6">
    <source>
        <dbReference type="Proteomes" id="UP000248090"/>
    </source>
</evidence>
<dbReference type="SFLD" id="SFLDS00003">
    <property type="entry name" value="Haloacid_Dehalogenase"/>
    <property type="match status" value="1"/>
</dbReference>
<dbReference type="InterPro" id="IPR036412">
    <property type="entry name" value="HAD-like_sf"/>
</dbReference>
<dbReference type="InterPro" id="IPR050155">
    <property type="entry name" value="HAD-like_hydrolase_sf"/>
</dbReference>
<dbReference type="NCBIfam" id="TIGR01549">
    <property type="entry name" value="HAD-SF-IA-v1"/>
    <property type="match status" value="1"/>
</dbReference>
<organism evidence="5 6">
    <name type="scientific">Pokkaliibacter plantistimulans</name>
    <dbReference type="NCBI Taxonomy" id="1635171"/>
    <lineage>
        <taxon>Bacteria</taxon>
        <taxon>Pseudomonadati</taxon>
        <taxon>Pseudomonadota</taxon>
        <taxon>Gammaproteobacteria</taxon>
        <taxon>Oceanospirillales</taxon>
        <taxon>Balneatrichaceae</taxon>
        <taxon>Pokkaliibacter</taxon>
    </lineage>
</organism>
<keyword evidence="3" id="KW-0460">Magnesium</keyword>
<gene>
    <name evidence="5" type="ORF">WH50_10370</name>
</gene>
<keyword evidence="1" id="KW-0479">Metal-binding</keyword>
<dbReference type="InterPro" id="IPR041492">
    <property type="entry name" value="HAD_2"/>
</dbReference>
<dbReference type="InterPro" id="IPR023214">
    <property type="entry name" value="HAD_sf"/>
</dbReference>
<dbReference type="PANTHER" id="PTHR43434">
    <property type="entry name" value="PHOSPHOGLYCOLATE PHOSPHATASE"/>
    <property type="match status" value="1"/>
</dbReference>
<dbReference type="Gene3D" id="3.40.50.1000">
    <property type="entry name" value="HAD superfamily/HAD-like"/>
    <property type="match status" value="1"/>
</dbReference>
<evidence type="ECO:0008006" key="7">
    <source>
        <dbReference type="Google" id="ProtNLM"/>
    </source>
</evidence>
<dbReference type="InterPro" id="IPR006439">
    <property type="entry name" value="HAD-SF_hydro_IA"/>
</dbReference>
<dbReference type="PRINTS" id="PR00413">
    <property type="entry name" value="HADHALOGNASE"/>
</dbReference>
<keyword evidence="2" id="KW-0378">Hydrolase</keyword>
<dbReference type="InterPro" id="IPR023198">
    <property type="entry name" value="PGP-like_dom2"/>
</dbReference>
<dbReference type="Proteomes" id="UP000248090">
    <property type="component" value="Unassembled WGS sequence"/>
</dbReference>
<dbReference type="PANTHER" id="PTHR43434:SF23">
    <property type="entry name" value="PHOSPHOGLYCOLATE PHOSPHATASE"/>
    <property type="match status" value="1"/>
</dbReference>
<dbReference type="Pfam" id="PF13419">
    <property type="entry name" value="HAD_2"/>
    <property type="match status" value="1"/>
</dbReference>
<evidence type="ECO:0000313" key="5">
    <source>
        <dbReference type="EMBL" id="PXF31325.1"/>
    </source>
</evidence>
<protein>
    <recommendedName>
        <fullName evidence="7">Phosphoglycolate phosphatase</fullName>
    </recommendedName>
</protein>
<dbReference type="SUPFAM" id="SSF56784">
    <property type="entry name" value="HAD-like"/>
    <property type="match status" value="1"/>
</dbReference>
<dbReference type="Gene3D" id="1.10.150.240">
    <property type="entry name" value="Putative phosphatase, domain 2"/>
    <property type="match status" value="1"/>
</dbReference>
<proteinExistence type="predicted"/>
<sequence length="228" mass="25010">MLADAIAKPSALLFDLDGTLLDTAPDFHVVVNRLLAEEGRDERDYAFVRAQVSNGSQALVCSAFDITPDAADFSRLRARLLDLYLQHVSVYTCLFDGLEDVLGLARAASIPWGIVTNKPRLYSEALLARQPDLQDCAVLVCPDDVSRRKPHPEPLYKACETLAIDPSTAIYVGDHLRDIESGKAAGMFTIGVEYGYLEETSPATSWGADLVVATGPELASWFRHQPWT</sequence>
<comment type="caution">
    <text evidence="5">The sequence shown here is derived from an EMBL/GenBank/DDBJ whole genome shotgun (WGS) entry which is preliminary data.</text>
</comment>
<evidence type="ECO:0000256" key="4">
    <source>
        <dbReference type="ARBA" id="ARBA00023277"/>
    </source>
</evidence>
<dbReference type="EMBL" id="LAPT01000044">
    <property type="protein sequence ID" value="PXF31325.1"/>
    <property type="molecule type" value="Genomic_DNA"/>
</dbReference>
<keyword evidence="6" id="KW-1185">Reference proteome</keyword>
<evidence type="ECO:0000256" key="1">
    <source>
        <dbReference type="ARBA" id="ARBA00022723"/>
    </source>
</evidence>
<dbReference type="NCBIfam" id="TIGR01509">
    <property type="entry name" value="HAD-SF-IA-v3"/>
    <property type="match status" value="1"/>
</dbReference>
<dbReference type="RefSeq" id="WP_207780255.1">
    <property type="nucleotide sequence ID" value="NZ_CP177354.1"/>
</dbReference>
<reference evidence="5 6" key="1">
    <citation type="submission" date="2015-03" db="EMBL/GenBank/DDBJ databases">
        <authorList>
            <person name="Krishnan R."/>
            <person name="Midha S."/>
            <person name="Patil P.B."/>
            <person name="Rameshkumar N."/>
        </authorList>
    </citation>
    <scope>NUCLEOTIDE SEQUENCE [LARGE SCALE GENOMIC DNA]</scope>
    <source>
        <strain evidence="5 6">L1E11</strain>
    </source>
</reference>
<evidence type="ECO:0000256" key="3">
    <source>
        <dbReference type="ARBA" id="ARBA00022842"/>
    </source>
</evidence>
<accession>A0ABX5M070</accession>
<dbReference type="SFLD" id="SFLDG01129">
    <property type="entry name" value="C1.5:_HAD__Beta-PGM__Phosphata"/>
    <property type="match status" value="1"/>
</dbReference>
<keyword evidence="4" id="KW-0119">Carbohydrate metabolism</keyword>
<evidence type="ECO:0000256" key="2">
    <source>
        <dbReference type="ARBA" id="ARBA00022801"/>
    </source>
</evidence>
<name>A0ABX5M070_9GAMM</name>